<dbReference type="EMBL" id="CP144089">
    <property type="protein sequence ID" value="WWD04759.1"/>
    <property type="molecule type" value="Genomic_DNA"/>
</dbReference>
<reference evidence="2 3" key="1">
    <citation type="submission" date="2024-01" db="EMBL/GenBank/DDBJ databases">
        <title>Comparative genomics of Cryptococcus and Kwoniella reveals pathogenesis evolution and contrasting modes of karyotype evolution via chromosome fusion or intercentromeric recombination.</title>
        <authorList>
            <person name="Coelho M.A."/>
            <person name="David-Palma M."/>
            <person name="Shea T."/>
            <person name="Bowers K."/>
            <person name="McGinley-Smith S."/>
            <person name="Mohammad A.W."/>
            <person name="Gnirke A."/>
            <person name="Yurkov A.M."/>
            <person name="Nowrousian M."/>
            <person name="Sun S."/>
            <person name="Cuomo C.A."/>
            <person name="Heitman J."/>
        </authorList>
    </citation>
    <scope>NUCLEOTIDE SEQUENCE [LARGE SCALE GENOMIC DNA]</scope>
    <source>
        <strain evidence="2 3">PYCC6329</strain>
    </source>
</reference>
<keyword evidence="1" id="KW-0732">Signal</keyword>
<dbReference type="KEGG" id="ker:91101634"/>
<dbReference type="Proteomes" id="UP001358614">
    <property type="component" value="Chromosome 1"/>
</dbReference>
<organism evidence="2 3">
    <name type="scientific">Kwoniella europaea PYCC6329</name>
    <dbReference type="NCBI Taxonomy" id="1423913"/>
    <lineage>
        <taxon>Eukaryota</taxon>
        <taxon>Fungi</taxon>
        <taxon>Dikarya</taxon>
        <taxon>Basidiomycota</taxon>
        <taxon>Agaricomycotina</taxon>
        <taxon>Tremellomycetes</taxon>
        <taxon>Tremellales</taxon>
        <taxon>Cryptococcaceae</taxon>
        <taxon>Kwoniella</taxon>
    </lineage>
</organism>
<evidence type="ECO:0000256" key="1">
    <source>
        <dbReference type="SAM" id="SignalP"/>
    </source>
</evidence>
<sequence>MYSAYLAPVGVFTFLTLTQQVVADSLFSGCYKIDGSTFTNQQEDEPNSSLDAQSPCIQTFCGNDGYAYSAWKDDNSLCYCSNNYPQEYYLLSGSHAACDSPSDLNVRITQTSFMRIAMVLMELHILQIPKMDIILAIVNRDDLVAQGDSVTCSASNYFLFYHSQAAQA</sequence>
<dbReference type="GeneID" id="91101634"/>
<name>A0AAX4KFE5_9TREE</name>
<gene>
    <name evidence="2" type="ORF">V865_002830</name>
</gene>
<feature type="signal peptide" evidence="1">
    <location>
        <begin position="1"/>
        <end position="23"/>
    </location>
</feature>
<protein>
    <recommendedName>
        <fullName evidence="4">Extracellular membrane protein CFEM domain-containing protein</fullName>
    </recommendedName>
</protein>
<dbReference type="AlphaFoldDB" id="A0AAX4KFE5"/>
<accession>A0AAX4KFE5</accession>
<keyword evidence="3" id="KW-1185">Reference proteome</keyword>
<feature type="chain" id="PRO_5043993882" description="Extracellular membrane protein CFEM domain-containing protein" evidence="1">
    <location>
        <begin position="24"/>
        <end position="168"/>
    </location>
</feature>
<dbReference type="RefSeq" id="XP_066082726.1">
    <property type="nucleotide sequence ID" value="XM_066226629.1"/>
</dbReference>
<proteinExistence type="predicted"/>
<evidence type="ECO:0000313" key="3">
    <source>
        <dbReference type="Proteomes" id="UP001358614"/>
    </source>
</evidence>
<evidence type="ECO:0000313" key="2">
    <source>
        <dbReference type="EMBL" id="WWD04759.1"/>
    </source>
</evidence>
<evidence type="ECO:0008006" key="4">
    <source>
        <dbReference type="Google" id="ProtNLM"/>
    </source>
</evidence>